<feature type="compositionally biased region" description="Acidic residues" evidence="4">
    <location>
        <begin position="48"/>
        <end position="65"/>
    </location>
</feature>
<evidence type="ECO:0008006" key="7">
    <source>
        <dbReference type="Google" id="ProtNLM"/>
    </source>
</evidence>
<dbReference type="GO" id="GO:0005634">
    <property type="term" value="C:nucleus"/>
    <property type="evidence" value="ECO:0007669"/>
    <property type="project" value="UniProtKB-SubCell"/>
</dbReference>
<reference evidence="5 6" key="1">
    <citation type="journal article" date="2018" name="Sci. Rep.">
        <title>Genome sequence of the cauliflower mushroom Sparassis crispa (Hanabiratake) and its association with beneficial usage.</title>
        <authorList>
            <person name="Kiyama R."/>
            <person name="Furutani Y."/>
            <person name="Kawaguchi K."/>
            <person name="Nakanishi T."/>
        </authorList>
    </citation>
    <scope>NUCLEOTIDE SEQUENCE [LARGE SCALE GENOMIC DNA]</scope>
</reference>
<protein>
    <recommendedName>
        <fullName evidence="7">Transcription factor tau subunit sfc6</fullName>
    </recommendedName>
</protein>
<dbReference type="EMBL" id="BFAD01000004">
    <property type="protein sequence ID" value="GBE81838.1"/>
    <property type="molecule type" value="Genomic_DNA"/>
</dbReference>
<evidence type="ECO:0000256" key="2">
    <source>
        <dbReference type="ARBA" id="ARBA00023163"/>
    </source>
</evidence>
<keyword evidence="3" id="KW-0539">Nucleus</keyword>
<dbReference type="AlphaFoldDB" id="A0A401GI56"/>
<dbReference type="Proteomes" id="UP000287166">
    <property type="component" value="Unassembled WGS sequence"/>
</dbReference>
<dbReference type="InterPro" id="IPR036322">
    <property type="entry name" value="WD40_repeat_dom_sf"/>
</dbReference>
<sequence length="768" mass="84018">MTRQLRSRASRLNYATLFQYEDGDGAGPSNPFVDEADSGSDFAPEANEAQEGEGDAMAEDVEEQEQELKLVSDSDHERSVIGPAGTSGGHSAPAAKPRKTVSLPPGLSRTATRQQYALPALPGVHHRHRAVALYRRDSPVERLAKAPMPFAPDTTVLTKSSTADSVVAERVGKSWGFNVGPGPLWELMEDRGWFKEEIKGDGEEKELNRRPRVYESIKVDDYEVLNLQEAAPYLPNDVVADKDVLNAPSSITCSFGPFGQQTRVEMKMFEAQKIADFIPGSKSHVFNAGTPVWALDWCPIHPDDRFRKSHKQYLAIAPFPSRAHSPSIGVRATRPSHACIQIWSLAPSRDAMEVDDEDSTSKNTEDDPGEMKCEMLLCLDSGPAYELKWCPLPSNDACENSQLHSGQSGPRKLGIIGGTFEDGSFSLYVVPDPATLVSYNEGDHGTGPLFIRLSKPLLRIELEETLCWALDWANSEVVAIGCTNGSIAVFNVSQALKSPGEIVLPTHYFSVHQSAIRALAWIRVPGVSADVKPAATDPTVVASGGYDGVECLTDIRDLAGNIMNRTRDVINSLCYSPYCGGPITIDHENIVKTYSISPSMLGRGRTLLEPDGPSWSLGASDYHPQLAVGVTDGSCLTTNTLRSTRRGGMVPFLVHKIYQLDYSRNTGEYRMLERFLPTEMQDRPTATRLNKVVPVGTGAWPPEVGIHRVAWNSGNGLGRAPLLASATGSGLCRVDWLLGRWIKNRIPYYGIQGIRQETDIADEDEESN</sequence>
<dbReference type="OrthoDB" id="4703at2759"/>
<dbReference type="InterPro" id="IPR015943">
    <property type="entry name" value="WD40/YVTN_repeat-like_dom_sf"/>
</dbReference>
<dbReference type="FunCoup" id="A0A401GI56">
    <property type="interactions" value="5"/>
</dbReference>
<dbReference type="PANTHER" id="PTHR15052">
    <property type="entry name" value="RNA POLYMERASE III TRANSCRIPTION INITIATION FACTOR COMPLEX SUBUNIT"/>
    <property type="match status" value="1"/>
</dbReference>
<gene>
    <name evidence="5" type="ORF">SCP_0402120</name>
</gene>
<dbReference type="RefSeq" id="XP_027612751.1">
    <property type="nucleotide sequence ID" value="XM_027756950.1"/>
</dbReference>
<comment type="subcellular location">
    <subcellularLocation>
        <location evidence="1">Nucleus</location>
    </subcellularLocation>
</comment>
<dbReference type="STRING" id="139825.A0A401GI56"/>
<keyword evidence="2" id="KW-0804">Transcription</keyword>
<evidence type="ECO:0000256" key="4">
    <source>
        <dbReference type="SAM" id="MobiDB-lite"/>
    </source>
</evidence>
<keyword evidence="6" id="KW-1185">Reference proteome</keyword>
<dbReference type="InParanoid" id="A0A401GI56"/>
<evidence type="ECO:0000313" key="6">
    <source>
        <dbReference type="Proteomes" id="UP000287166"/>
    </source>
</evidence>
<dbReference type="GeneID" id="38778755"/>
<proteinExistence type="predicted"/>
<evidence type="ECO:0000256" key="1">
    <source>
        <dbReference type="ARBA" id="ARBA00004123"/>
    </source>
</evidence>
<organism evidence="5 6">
    <name type="scientific">Sparassis crispa</name>
    <dbReference type="NCBI Taxonomy" id="139825"/>
    <lineage>
        <taxon>Eukaryota</taxon>
        <taxon>Fungi</taxon>
        <taxon>Dikarya</taxon>
        <taxon>Basidiomycota</taxon>
        <taxon>Agaricomycotina</taxon>
        <taxon>Agaricomycetes</taxon>
        <taxon>Polyporales</taxon>
        <taxon>Sparassidaceae</taxon>
        <taxon>Sparassis</taxon>
    </lineage>
</organism>
<feature type="compositionally biased region" description="Basic and acidic residues" evidence="4">
    <location>
        <begin position="66"/>
        <end position="79"/>
    </location>
</feature>
<name>A0A401GI56_9APHY</name>
<comment type="caution">
    <text evidence="5">The sequence shown here is derived from an EMBL/GenBank/DDBJ whole genome shotgun (WGS) entry which is preliminary data.</text>
</comment>
<feature type="region of interest" description="Disordered" evidence="4">
    <location>
        <begin position="20"/>
        <end position="106"/>
    </location>
</feature>
<dbReference type="GO" id="GO:0006383">
    <property type="term" value="P:transcription by RNA polymerase III"/>
    <property type="evidence" value="ECO:0007669"/>
    <property type="project" value="TreeGrafter"/>
</dbReference>
<dbReference type="InterPro" id="IPR052416">
    <property type="entry name" value="GTF3C_component"/>
</dbReference>
<dbReference type="SUPFAM" id="SSF50978">
    <property type="entry name" value="WD40 repeat-like"/>
    <property type="match status" value="1"/>
</dbReference>
<evidence type="ECO:0000313" key="5">
    <source>
        <dbReference type="EMBL" id="GBE81838.1"/>
    </source>
</evidence>
<dbReference type="GO" id="GO:0000127">
    <property type="term" value="C:transcription factor TFIIIC complex"/>
    <property type="evidence" value="ECO:0007669"/>
    <property type="project" value="TreeGrafter"/>
</dbReference>
<accession>A0A401GI56</accession>
<dbReference type="Gene3D" id="2.130.10.10">
    <property type="entry name" value="YVTN repeat-like/Quinoprotein amine dehydrogenase"/>
    <property type="match status" value="1"/>
</dbReference>
<evidence type="ECO:0000256" key="3">
    <source>
        <dbReference type="ARBA" id="ARBA00023242"/>
    </source>
</evidence>
<dbReference type="PANTHER" id="PTHR15052:SF2">
    <property type="entry name" value="GENERAL TRANSCRIPTION FACTOR 3C POLYPEPTIDE 2"/>
    <property type="match status" value="1"/>
</dbReference>